<evidence type="ECO:0000313" key="1">
    <source>
        <dbReference type="EMBL" id="KAK4746661.1"/>
    </source>
</evidence>
<accession>A0AAN7JCI0</accession>
<comment type="caution">
    <text evidence="1">The sequence shown here is derived from an EMBL/GenBank/DDBJ whole genome shotgun (WGS) entry which is preliminary data.</text>
</comment>
<proteinExistence type="predicted"/>
<dbReference type="AlphaFoldDB" id="A0AAN7JCI0"/>
<organism evidence="1 2">
    <name type="scientific">Trapa incisa</name>
    <dbReference type="NCBI Taxonomy" id="236973"/>
    <lineage>
        <taxon>Eukaryota</taxon>
        <taxon>Viridiplantae</taxon>
        <taxon>Streptophyta</taxon>
        <taxon>Embryophyta</taxon>
        <taxon>Tracheophyta</taxon>
        <taxon>Spermatophyta</taxon>
        <taxon>Magnoliopsida</taxon>
        <taxon>eudicotyledons</taxon>
        <taxon>Gunneridae</taxon>
        <taxon>Pentapetalae</taxon>
        <taxon>rosids</taxon>
        <taxon>malvids</taxon>
        <taxon>Myrtales</taxon>
        <taxon>Lythraceae</taxon>
        <taxon>Trapa</taxon>
    </lineage>
</organism>
<name>A0AAN7JCI0_9MYRT</name>
<reference evidence="1 2" key="1">
    <citation type="journal article" date="2023" name="Hortic Res">
        <title>Pangenome of water caltrop reveals structural variations and asymmetric subgenome divergence after allopolyploidization.</title>
        <authorList>
            <person name="Zhang X."/>
            <person name="Chen Y."/>
            <person name="Wang L."/>
            <person name="Yuan Y."/>
            <person name="Fang M."/>
            <person name="Shi L."/>
            <person name="Lu R."/>
            <person name="Comes H.P."/>
            <person name="Ma Y."/>
            <person name="Chen Y."/>
            <person name="Huang G."/>
            <person name="Zhou Y."/>
            <person name="Zheng Z."/>
            <person name="Qiu Y."/>
        </authorList>
    </citation>
    <scope>NUCLEOTIDE SEQUENCE [LARGE SCALE GENOMIC DNA]</scope>
    <source>
        <tissue evidence="1">Roots</tissue>
    </source>
</reference>
<protein>
    <submittedName>
        <fullName evidence="1">Uncharacterized protein</fullName>
    </submittedName>
</protein>
<sequence>MHQSGLGSGSAAVLRGLEGSNVFLLQGRLIFGPDVSTHSICLPVCCHVEAGNSQTHQLGLPRMNEVEVEVNGGDGEDRVLPMKEWRSGLGKEKWEVGSFSGGPSSGCQAGGV</sequence>
<gene>
    <name evidence="1" type="ORF">SAY87_025698</name>
</gene>
<keyword evidence="2" id="KW-1185">Reference proteome</keyword>
<evidence type="ECO:0000313" key="2">
    <source>
        <dbReference type="Proteomes" id="UP001345219"/>
    </source>
</evidence>
<dbReference type="EMBL" id="JAXIOK010000020">
    <property type="protein sequence ID" value="KAK4746661.1"/>
    <property type="molecule type" value="Genomic_DNA"/>
</dbReference>
<dbReference type="Proteomes" id="UP001345219">
    <property type="component" value="Chromosome 20"/>
</dbReference>